<gene>
    <name evidence="2" type="ORF">ZT1E4_G8784</name>
</gene>
<feature type="transmembrane region" description="Helical" evidence="1">
    <location>
        <begin position="64"/>
        <end position="84"/>
    </location>
</feature>
<dbReference type="InterPro" id="IPR025363">
    <property type="entry name" value="DUF4267"/>
</dbReference>
<keyword evidence="1" id="KW-1133">Transmembrane helix</keyword>
<keyword evidence="1" id="KW-0812">Transmembrane</keyword>
<evidence type="ECO:0000313" key="3">
    <source>
        <dbReference type="Proteomes" id="UP000245764"/>
    </source>
</evidence>
<accession>A0A2H1GUE9</accession>
<name>A0A2H1GUE9_ZYMTR</name>
<organism evidence="2 3">
    <name type="scientific">Zymoseptoria tritici ST99CH_1E4</name>
    <dbReference type="NCBI Taxonomy" id="1276532"/>
    <lineage>
        <taxon>Eukaryota</taxon>
        <taxon>Fungi</taxon>
        <taxon>Dikarya</taxon>
        <taxon>Ascomycota</taxon>
        <taxon>Pezizomycotina</taxon>
        <taxon>Dothideomycetes</taxon>
        <taxon>Dothideomycetidae</taxon>
        <taxon>Mycosphaerellales</taxon>
        <taxon>Mycosphaerellaceae</taxon>
        <taxon>Zymoseptoria</taxon>
    </lineage>
</organism>
<proteinExistence type="predicted"/>
<evidence type="ECO:0008006" key="4">
    <source>
        <dbReference type="Google" id="ProtNLM"/>
    </source>
</evidence>
<protein>
    <recommendedName>
        <fullName evidence="4">Integral membrane protein</fullName>
    </recommendedName>
</protein>
<dbReference type="AlphaFoldDB" id="A0A2H1GUE9"/>
<feature type="transmembrane region" description="Helical" evidence="1">
    <location>
        <begin position="12"/>
        <end position="33"/>
    </location>
</feature>
<evidence type="ECO:0000256" key="1">
    <source>
        <dbReference type="SAM" id="Phobius"/>
    </source>
</evidence>
<sequence>MALSLLHSTSLPLWHFSGLMSLFPLTLGLIGLINPANGFRLFNFPPPSGPSPSAVEGRKLATNLLLFWVSRDLYMAATCLAAYAGGSRTTMGLTYLAGAGVAICDGWMSHRQIGKDAWKHTMWVPVVVTMAGGLLGWFERWV</sequence>
<reference evidence="3" key="1">
    <citation type="submission" date="2017-05" db="EMBL/GenBank/DDBJ databases">
        <authorList>
            <person name="Song R."/>
            <person name="Chenine A.L."/>
            <person name="Ruprecht R.M."/>
        </authorList>
    </citation>
    <scope>NUCLEOTIDE SEQUENCE [LARGE SCALE GENOMIC DNA]</scope>
</reference>
<feature type="transmembrane region" description="Helical" evidence="1">
    <location>
        <begin position="120"/>
        <end position="138"/>
    </location>
</feature>
<dbReference type="Pfam" id="PF14087">
    <property type="entry name" value="DUF4267"/>
    <property type="match status" value="1"/>
</dbReference>
<dbReference type="Proteomes" id="UP000245764">
    <property type="component" value="Chromosome 8"/>
</dbReference>
<evidence type="ECO:0000313" key="2">
    <source>
        <dbReference type="EMBL" id="SMR57187.1"/>
    </source>
</evidence>
<dbReference type="EMBL" id="LT854260">
    <property type="protein sequence ID" value="SMR57187.1"/>
    <property type="molecule type" value="Genomic_DNA"/>
</dbReference>
<keyword evidence="1" id="KW-0472">Membrane</keyword>